<comment type="caution">
    <text evidence="2">The sequence shown here is derived from an EMBL/GenBank/DDBJ whole genome shotgun (WGS) entry which is preliminary data.</text>
</comment>
<evidence type="ECO:0000259" key="1">
    <source>
        <dbReference type="PROSITE" id="PS50943"/>
    </source>
</evidence>
<feature type="domain" description="HTH cro/C1-type" evidence="1">
    <location>
        <begin position="2"/>
        <end position="58"/>
    </location>
</feature>
<dbReference type="InterPro" id="IPR010982">
    <property type="entry name" value="Lambda_DNA-bd_dom_sf"/>
</dbReference>
<dbReference type="CDD" id="cd00093">
    <property type="entry name" value="HTH_XRE"/>
    <property type="match status" value="1"/>
</dbReference>
<dbReference type="EMBL" id="JABAGD010000010">
    <property type="protein sequence ID" value="NMF04597.1"/>
    <property type="molecule type" value="Genomic_DNA"/>
</dbReference>
<gene>
    <name evidence="2" type="ORF">HF849_07450</name>
</gene>
<protein>
    <submittedName>
        <fullName evidence="2">Helix-turn-helix transcriptional regulator</fullName>
    </submittedName>
</protein>
<name>A0A7X9SMF0_CLOBE</name>
<dbReference type="AlphaFoldDB" id="A0A7X9SMF0"/>
<dbReference type="PROSITE" id="PS50943">
    <property type="entry name" value="HTH_CROC1"/>
    <property type="match status" value="1"/>
</dbReference>
<dbReference type="InterPro" id="IPR001387">
    <property type="entry name" value="Cro/C1-type_HTH"/>
</dbReference>
<proteinExistence type="predicted"/>
<dbReference type="SUPFAM" id="SSF47413">
    <property type="entry name" value="lambda repressor-like DNA-binding domains"/>
    <property type="match status" value="1"/>
</dbReference>
<dbReference type="RefSeq" id="WP_168981588.1">
    <property type="nucleotide sequence ID" value="NZ_JABAGD010000010.1"/>
</dbReference>
<evidence type="ECO:0000313" key="2">
    <source>
        <dbReference type="EMBL" id="NMF04597.1"/>
    </source>
</evidence>
<sequence>MLRKRRNDIGLSLRKLSKISGISKTYLISMEKYPNRCNPTFEIIFKLEKSLLVEHGTVYLYFADLRKDIIINTELKDDIIE</sequence>
<organism evidence="2 3">
    <name type="scientific">Clostridium beijerinckii</name>
    <name type="common">Clostridium MP</name>
    <dbReference type="NCBI Taxonomy" id="1520"/>
    <lineage>
        <taxon>Bacteria</taxon>
        <taxon>Bacillati</taxon>
        <taxon>Bacillota</taxon>
        <taxon>Clostridia</taxon>
        <taxon>Eubacteriales</taxon>
        <taxon>Clostridiaceae</taxon>
        <taxon>Clostridium</taxon>
    </lineage>
</organism>
<dbReference type="Gene3D" id="1.10.260.40">
    <property type="entry name" value="lambda repressor-like DNA-binding domains"/>
    <property type="match status" value="1"/>
</dbReference>
<evidence type="ECO:0000313" key="3">
    <source>
        <dbReference type="Proteomes" id="UP000587880"/>
    </source>
</evidence>
<dbReference type="SMART" id="SM00530">
    <property type="entry name" value="HTH_XRE"/>
    <property type="match status" value="1"/>
</dbReference>
<reference evidence="2 3" key="1">
    <citation type="submission" date="2020-04" db="EMBL/GenBank/DDBJ databases">
        <authorList>
            <person name="Hitch T.C.A."/>
            <person name="Wylensek D."/>
            <person name="Clavel T."/>
        </authorList>
    </citation>
    <scope>NUCLEOTIDE SEQUENCE [LARGE SCALE GENOMIC DNA]</scope>
    <source>
        <strain evidence="2 3">WB01_NA02</strain>
    </source>
</reference>
<accession>A0A7X9SMF0</accession>
<dbReference type="Pfam" id="PF01381">
    <property type="entry name" value="HTH_3"/>
    <property type="match status" value="1"/>
</dbReference>
<dbReference type="Proteomes" id="UP000587880">
    <property type="component" value="Unassembled WGS sequence"/>
</dbReference>
<dbReference type="GO" id="GO:0003677">
    <property type="term" value="F:DNA binding"/>
    <property type="evidence" value="ECO:0007669"/>
    <property type="project" value="InterPro"/>
</dbReference>